<reference evidence="2 3" key="1">
    <citation type="submission" date="2020-09" db="EMBL/GenBank/DDBJ databases">
        <authorList>
            <person name="Ashkenazy H."/>
        </authorList>
    </citation>
    <scope>NUCLEOTIDE SEQUENCE [LARGE SCALE GENOMIC DNA]</scope>
    <source>
        <strain evidence="3">cv. Cdm-0</strain>
    </source>
</reference>
<organism evidence="2 3">
    <name type="scientific">Arabidopsis thaliana</name>
    <name type="common">Mouse-ear cress</name>
    <dbReference type="NCBI Taxonomy" id="3702"/>
    <lineage>
        <taxon>Eukaryota</taxon>
        <taxon>Viridiplantae</taxon>
        <taxon>Streptophyta</taxon>
        <taxon>Embryophyta</taxon>
        <taxon>Tracheophyta</taxon>
        <taxon>Spermatophyta</taxon>
        <taxon>Magnoliopsida</taxon>
        <taxon>eudicotyledons</taxon>
        <taxon>Gunneridae</taxon>
        <taxon>Pentapetalae</taxon>
        <taxon>rosids</taxon>
        <taxon>malvids</taxon>
        <taxon>Brassicales</taxon>
        <taxon>Brassicaceae</taxon>
        <taxon>Camelineae</taxon>
        <taxon>Arabidopsis</taxon>
    </lineage>
</organism>
<dbReference type="PANTHER" id="PTHR13211:SF0">
    <property type="entry name" value="TELOMERASE CAJAL BODY PROTEIN 1"/>
    <property type="match status" value="1"/>
</dbReference>
<dbReference type="EMBL" id="LR881469">
    <property type="protein sequence ID" value="CAD5328621.1"/>
    <property type="molecule type" value="Genomic_DNA"/>
</dbReference>
<dbReference type="SUPFAM" id="SSF50978">
    <property type="entry name" value="WD40 repeat-like"/>
    <property type="match status" value="1"/>
</dbReference>
<dbReference type="PROSITE" id="PS50181">
    <property type="entry name" value="FBOX"/>
    <property type="match status" value="1"/>
</dbReference>
<dbReference type="Pfam" id="PF00400">
    <property type="entry name" value="WD40"/>
    <property type="match status" value="2"/>
</dbReference>
<dbReference type="AlphaFoldDB" id="A0A7G2F2C1"/>
<protein>
    <submittedName>
        <fullName evidence="2">(thale cress) hypothetical protein</fullName>
    </submittedName>
</protein>
<evidence type="ECO:0000313" key="3">
    <source>
        <dbReference type="Proteomes" id="UP000516314"/>
    </source>
</evidence>
<sequence length="504" mass="56591">MRFDVSPYRTHHFSKQFRTARNPNNFLKGLKWSPDGSCFLASSEDNTLSLFHLPQDGGDSNGYGVPVPEEDSYGASLLVNEGESVYDFCWYPYMSVSDPLTCVFATSTRDHPLHLWDSTSGELRCTYRAYDAMDEITAAFSVGFNPDGTKIFAGYNSSIRVFDLHRILSTLAFSPTNSGMLAVGSYGQTTGIYREDNMELLYVLHGQEGGVTHVQFSKDGNYLYTGGRKDPYILCWDIRKSVEIVYKLYRATENTNQRVFFDIEPCGRHLGTGGQDGLVHMYDLQTGNWVSGYQAASDTVNAFSFHPYLPMAATSSGHRRFAIPDDDDGEDKNELQLKADENCVSLWSFYVEDNTYDENNGVASESAVEIPVVSESPPVKSSLKRQRSRITIVSSSSSEKSRLESLPQDLLIRVICGVDHEDLKSLKLVSKSIREASLVAKTLHFAYTTPKKTRAFRNSIDLEEVSDSRHQEDDIEPPNAPRHYRWTKAKRKEQLSSVSAALFT</sequence>
<name>A0A7G2F2C1_ARATH</name>
<dbReference type="Proteomes" id="UP000516314">
    <property type="component" value="Chromosome 4"/>
</dbReference>
<evidence type="ECO:0000313" key="2">
    <source>
        <dbReference type="EMBL" id="CAD5328621.1"/>
    </source>
</evidence>
<dbReference type="InterPro" id="IPR051150">
    <property type="entry name" value="SWT21/TCAB1_mRNA_Telomere"/>
</dbReference>
<dbReference type="InterPro" id="IPR001680">
    <property type="entry name" value="WD40_rpt"/>
</dbReference>
<evidence type="ECO:0000259" key="1">
    <source>
        <dbReference type="PROSITE" id="PS50181"/>
    </source>
</evidence>
<gene>
    <name evidence="2" type="ORF">AT9943_LOCUS16259</name>
</gene>
<feature type="domain" description="F-box" evidence="1">
    <location>
        <begin position="400"/>
        <end position="448"/>
    </location>
</feature>
<dbReference type="InterPro" id="IPR015943">
    <property type="entry name" value="WD40/YVTN_repeat-like_dom_sf"/>
</dbReference>
<dbReference type="InterPro" id="IPR036322">
    <property type="entry name" value="WD40_repeat_dom_sf"/>
</dbReference>
<proteinExistence type="predicted"/>
<accession>A0A7G2F2C1</accession>
<dbReference type="Gene3D" id="2.130.10.10">
    <property type="entry name" value="YVTN repeat-like/Quinoprotein amine dehydrogenase"/>
    <property type="match status" value="2"/>
</dbReference>
<dbReference type="SMART" id="SM00320">
    <property type="entry name" value="WD40"/>
    <property type="match status" value="5"/>
</dbReference>
<dbReference type="PANTHER" id="PTHR13211">
    <property type="entry name" value="TELOMERASE CAJAL BODY PROTEIN 1"/>
    <property type="match status" value="1"/>
</dbReference>
<dbReference type="InterPro" id="IPR001810">
    <property type="entry name" value="F-box_dom"/>
</dbReference>